<dbReference type="AlphaFoldDB" id="A0A085ZPS7"/>
<dbReference type="OrthoDB" id="9113831at2"/>
<dbReference type="Gene3D" id="2.170.16.10">
    <property type="entry name" value="Hedgehog/Intein (Hint) domain"/>
    <property type="match status" value="1"/>
</dbReference>
<feature type="coiled-coil region" evidence="2">
    <location>
        <begin position="143"/>
        <end position="177"/>
    </location>
</feature>
<feature type="region of interest" description="Disordered" evidence="3">
    <location>
        <begin position="350"/>
        <end position="390"/>
    </location>
</feature>
<keyword evidence="1" id="KW-0677">Repeat</keyword>
<dbReference type="eggNOG" id="COG4675">
    <property type="taxonomic scope" value="Bacteria"/>
</dbReference>
<feature type="domain" description="Fibronectin type-III" evidence="4">
    <location>
        <begin position="420"/>
        <end position="505"/>
    </location>
</feature>
<dbReference type="Pfam" id="PF00041">
    <property type="entry name" value="fn3"/>
    <property type="match status" value="1"/>
</dbReference>
<evidence type="ECO:0000313" key="6">
    <source>
        <dbReference type="Proteomes" id="UP000028715"/>
    </source>
</evidence>
<dbReference type="PROSITE" id="PS50853">
    <property type="entry name" value="FN3"/>
    <property type="match status" value="2"/>
</dbReference>
<dbReference type="InterPro" id="IPR006141">
    <property type="entry name" value="Intein_N"/>
</dbReference>
<dbReference type="CDD" id="cd22641">
    <property type="entry name" value="C24-like"/>
    <property type="match status" value="1"/>
</dbReference>
<organism evidence="5 6">
    <name type="scientific">Flavobacterium reichenbachii</name>
    <dbReference type="NCBI Taxonomy" id="362418"/>
    <lineage>
        <taxon>Bacteria</taxon>
        <taxon>Pseudomonadati</taxon>
        <taxon>Bacteroidota</taxon>
        <taxon>Flavobacteriia</taxon>
        <taxon>Flavobacteriales</taxon>
        <taxon>Flavobacteriaceae</taxon>
        <taxon>Flavobacterium</taxon>
    </lineage>
</organism>
<keyword evidence="2" id="KW-0175">Coiled coil</keyword>
<dbReference type="SMART" id="SM00060">
    <property type="entry name" value="FN3"/>
    <property type="match status" value="2"/>
</dbReference>
<dbReference type="GO" id="GO:0016539">
    <property type="term" value="P:intein-mediated protein splicing"/>
    <property type="evidence" value="ECO:0007669"/>
    <property type="project" value="InterPro"/>
</dbReference>
<protein>
    <recommendedName>
        <fullName evidence="4">Fibronectin type-III domain-containing protein</fullName>
    </recommendedName>
</protein>
<dbReference type="NCBIfam" id="TIGR01445">
    <property type="entry name" value="intein_Nterm"/>
    <property type="match status" value="1"/>
</dbReference>
<comment type="caution">
    <text evidence="5">The sequence shown here is derived from an EMBL/GenBank/DDBJ whole genome shotgun (WGS) entry which is preliminary data.</text>
</comment>
<dbReference type="InterPro" id="IPR013783">
    <property type="entry name" value="Ig-like_fold"/>
</dbReference>
<dbReference type="InterPro" id="IPR050991">
    <property type="entry name" value="ECM_Regulatory_Proteins"/>
</dbReference>
<dbReference type="STRING" id="362418.IW19_13370"/>
<dbReference type="eggNOG" id="COG4733">
    <property type="taxonomic scope" value="Bacteria"/>
</dbReference>
<dbReference type="PANTHER" id="PTHR46708:SF2">
    <property type="entry name" value="FIBRONECTIN TYPE-III DOMAIN-CONTAINING PROTEIN"/>
    <property type="match status" value="1"/>
</dbReference>
<dbReference type="InterPro" id="IPR003961">
    <property type="entry name" value="FN3_dom"/>
</dbReference>
<evidence type="ECO:0000259" key="4">
    <source>
        <dbReference type="PROSITE" id="PS50853"/>
    </source>
</evidence>
<dbReference type="SUPFAM" id="SSF49265">
    <property type="entry name" value="Fibronectin type III"/>
    <property type="match status" value="1"/>
</dbReference>
<gene>
    <name evidence="5" type="ORF">IW19_13370</name>
</gene>
<reference evidence="5 6" key="1">
    <citation type="submission" date="2014-07" db="EMBL/GenBank/DDBJ databases">
        <title>Genome of Flavobacterium reichenbachii LMG 25512.</title>
        <authorList>
            <person name="Stropko S.J."/>
            <person name="Pipes S.E."/>
            <person name="Newman J.D."/>
        </authorList>
    </citation>
    <scope>NUCLEOTIDE SEQUENCE [LARGE SCALE GENOMIC DNA]</scope>
    <source>
        <strain evidence="5 6">LMG 25512</strain>
    </source>
</reference>
<dbReference type="EMBL" id="JPRL01000001">
    <property type="protein sequence ID" value="KFF06441.1"/>
    <property type="molecule type" value="Genomic_DNA"/>
</dbReference>
<keyword evidence="6" id="KW-1185">Reference proteome</keyword>
<dbReference type="Gene3D" id="2.60.40.10">
    <property type="entry name" value="Immunoglobulins"/>
    <property type="match status" value="2"/>
</dbReference>
<sequence length="768" mass="84208">MKHVNFSHSGGFPLEQETLERLQTAYRSELYEALKSHLSIVPGINYLVAPASSAKTGWAVIHQNGEGILYPILKSNPQPYLKTIRTGTNLIYGTGTSQIAYFDYEAKYINQAEFNAAEGVAQNNDAQTVFYYNLAAFEIVKDLKTIETILQSIEANIDAVEANIDVIEANIDAVEANIDVIENFLGKALVDSSTNSETSLTLNLGANWTSTYIGGKVHLNNINTTDSKSLLVLNNQNQITQNNTLINSLIDRLTILENKPATAVPIGMIAIWGKPAPFPEGWEEYVPLRGRIPVGVYNPSPQQRIVEIGQRNYFQDLTFYNNNGVMTWPFETLGNAGGNVAKSLSIDEMPQHSHDLPTDGGGSNNIQSLAGSANSDEGISESSKTGLTGKSQSFSMLNPYRVVHYIEYTGRPSDTTAPTKPTSLVFSNVGNNSAILSWTASSDDSGVTNYIIYRNGTQIETIGNLTSYSATGLSASTTYSFYVVAKDAAGNSTASDPQSVTTTNVIVPQKPEYLNCYLLSEKEIMIEWDFAANSGPAAKYELYRRTSGSALSSLIHETPNLSYIDNNTAYNTSYLYKVRAVYTNGVSDFTTEYAIVTDPRDNSCFDVESLVTMASGRSKKLKNIVVGDILQGFSFPNEIDESEGDYMLWTGKLEEAVKAEVTVVGKRTSTEPNYYEIKTADTTIKVTAEHPLLITQDNENLQWISVKNVTENMSLIDKNGKPKPIESVVFKEETLEVALLDVESVDNYIISGIVAHNNKPLDPVDPQP</sequence>
<dbReference type="SMART" id="SM00306">
    <property type="entry name" value="HintN"/>
    <property type="match status" value="1"/>
</dbReference>
<feature type="domain" description="Fibronectin type-III" evidence="4">
    <location>
        <begin position="507"/>
        <end position="600"/>
    </location>
</feature>
<dbReference type="SUPFAM" id="SSF51294">
    <property type="entry name" value="Hedgehog/intein (Hint) domain"/>
    <property type="match status" value="1"/>
</dbReference>
<proteinExistence type="predicted"/>
<dbReference type="RefSeq" id="WP_035684807.1">
    <property type="nucleotide sequence ID" value="NZ_JPRL01000001.1"/>
</dbReference>
<name>A0A085ZPS7_9FLAO</name>
<dbReference type="InterPro" id="IPR036116">
    <property type="entry name" value="FN3_sf"/>
</dbReference>
<dbReference type="PROSITE" id="PS50817">
    <property type="entry name" value="INTEIN_N_TER"/>
    <property type="match status" value="1"/>
</dbReference>
<evidence type="ECO:0000256" key="1">
    <source>
        <dbReference type="ARBA" id="ARBA00022737"/>
    </source>
</evidence>
<dbReference type="Proteomes" id="UP000028715">
    <property type="component" value="Unassembled WGS sequence"/>
</dbReference>
<dbReference type="CDD" id="cd00081">
    <property type="entry name" value="Hint"/>
    <property type="match status" value="1"/>
</dbReference>
<evidence type="ECO:0000256" key="2">
    <source>
        <dbReference type="SAM" id="Coils"/>
    </source>
</evidence>
<dbReference type="PANTHER" id="PTHR46708">
    <property type="entry name" value="TENASCIN"/>
    <property type="match status" value="1"/>
</dbReference>
<accession>A0A085ZPS7</accession>
<evidence type="ECO:0000256" key="3">
    <source>
        <dbReference type="SAM" id="MobiDB-lite"/>
    </source>
</evidence>
<evidence type="ECO:0000313" key="5">
    <source>
        <dbReference type="EMBL" id="KFF06441.1"/>
    </source>
</evidence>
<dbReference type="CDD" id="cd00063">
    <property type="entry name" value="FN3"/>
    <property type="match status" value="2"/>
</dbReference>
<dbReference type="InterPro" id="IPR036844">
    <property type="entry name" value="Hint_dom_sf"/>
</dbReference>
<feature type="compositionally biased region" description="Polar residues" evidence="3">
    <location>
        <begin position="364"/>
        <end position="390"/>
    </location>
</feature>
<dbReference type="InterPro" id="IPR003587">
    <property type="entry name" value="Hint_dom_N"/>
</dbReference>